<reference evidence="15 16" key="2">
    <citation type="submission" date="2018-09" db="EMBL/GenBank/DDBJ databases">
        <title>Genome of Sphaerochaeta halotolerans strain 4-11.</title>
        <authorList>
            <person name="Nazina T.N."/>
            <person name="Sokolova D.S."/>
        </authorList>
    </citation>
    <scope>NUCLEOTIDE SEQUENCE [LARGE SCALE GENOMIC DNA]</scope>
    <source>
        <strain evidence="15 16">4-11</strain>
    </source>
</reference>
<comment type="catalytic activity">
    <reaction evidence="12 13">
        <text>Endonucleolytic cleavage at a junction such as a reciprocal single-stranded crossover between two homologous DNA duplexes (Holliday junction).</text>
        <dbReference type="EC" id="3.1.21.10"/>
    </reaction>
</comment>
<comment type="caution">
    <text evidence="15">The sequence shown here is derived from an EMBL/GenBank/DDBJ whole genome shotgun (WGS) entry which is preliminary data.</text>
</comment>
<accession>A0A372MHE7</accession>
<keyword evidence="9 13" id="KW-0238">DNA-binding</keyword>
<evidence type="ECO:0000256" key="13">
    <source>
        <dbReference type="HAMAP-Rule" id="MF_00034"/>
    </source>
</evidence>
<comment type="function">
    <text evidence="13">The RuvA-RuvB-RuvC complex processes Holliday junction (HJ) DNA during genetic recombination and DNA repair. Endonuclease that resolves HJ intermediates. Cleaves cruciform DNA by making single-stranded nicks across the HJ at symmetrical positions within the homologous arms, yielding a 5'-phosphate and a 3'-hydroxyl group; requires a central core of homology in the junction. The consensus cleavage sequence is 5'-(A/T)TT(C/G)-3'. Cleavage occurs on the 3'-side of the TT dinucleotide at the point of strand exchange. HJ branch migration catalyzed by RuvA-RuvB allows RuvC to scan DNA until it finds its consensus sequence, where it cleaves and resolves the cruciform DNA.</text>
</comment>
<dbReference type="CDD" id="cd16962">
    <property type="entry name" value="RuvC"/>
    <property type="match status" value="1"/>
</dbReference>
<comment type="similarity">
    <text evidence="1 13">Belongs to the RuvC family.</text>
</comment>
<dbReference type="GO" id="GO:0003677">
    <property type="term" value="F:DNA binding"/>
    <property type="evidence" value="ECO:0007669"/>
    <property type="project" value="UniProtKB-KW"/>
</dbReference>
<feature type="binding site" evidence="13">
    <location>
        <position position="140"/>
    </location>
    <ligand>
        <name>Mg(2+)</name>
        <dbReference type="ChEBI" id="CHEBI:18420"/>
        <label>1</label>
    </ligand>
</feature>
<dbReference type="InterPro" id="IPR012337">
    <property type="entry name" value="RNaseH-like_sf"/>
</dbReference>
<dbReference type="GO" id="GO:0008821">
    <property type="term" value="F:crossover junction DNA endonuclease activity"/>
    <property type="evidence" value="ECO:0007669"/>
    <property type="project" value="UniProtKB-UniRule"/>
</dbReference>
<dbReference type="GO" id="GO:0006281">
    <property type="term" value="P:DNA repair"/>
    <property type="evidence" value="ECO:0007669"/>
    <property type="project" value="UniProtKB-UniRule"/>
</dbReference>
<dbReference type="Proteomes" id="UP000264002">
    <property type="component" value="Unassembled WGS sequence"/>
</dbReference>
<dbReference type="Pfam" id="PF02075">
    <property type="entry name" value="RuvC"/>
    <property type="match status" value="1"/>
</dbReference>
<comment type="subunit">
    <text evidence="13">Homodimer which binds Holliday junction (HJ) DNA. The HJ becomes 2-fold symmetrical on binding to RuvC with unstacked arms; it has a different conformation from HJ DNA in complex with RuvA. In the full resolvosome a probable DNA-RuvA(4)-RuvB(12)-RuvC(2) complex forms which resolves the HJ.</text>
</comment>
<proteinExistence type="inferred from homology"/>
<sequence length="164" mass="17904">MRILGIDPGYAQTGWGVVESDGQHNRPVSFGVIKTSTSQLDSQRIHFIAKSVGLLAEEHKVDICAMEDIFFTKNVSSAIPVAKVIGACIHQMGLQDIPVRLYSPPTIKSAVTGFGGAEKHQVQEMVRILLGFETIPRPDHAADALAVAICFAVYDFSRIRMKLP</sequence>
<keyword evidence="5 13" id="KW-0255">Endonuclease</keyword>
<evidence type="ECO:0000256" key="14">
    <source>
        <dbReference type="NCBIfam" id="TIGR00228"/>
    </source>
</evidence>
<keyword evidence="6 13" id="KW-0227">DNA damage</keyword>
<evidence type="ECO:0000313" key="16">
    <source>
        <dbReference type="Proteomes" id="UP000264002"/>
    </source>
</evidence>
<dbReference type="InterPro" id="IPR002176">
    <property type="entry name" value="X-over_junc_endoDNase_RuvC"/>
</dbReference>
<keyword evidence="8 13" id="KW-0460">Magnesium</keyword>
<dbReference type="EC" id="3.1.21.10" evidence="13 14"/>
<evidence type="ECO:0000256" key="6">
    <source>
        <dbReference type="ARBA" id="ARBA00022763"/>
    </source>
</evidence>
<dbReference type="GO" id="GO:0048476">
    <property type="term" value="C:Holliday junction resolvase complex"/>
    <property type="evidence" value="ECO:0007669"/>
    <property type="project" value="UniProtKB-UniRule"/>
</dbReference>
<evidence type="ECO:0000256" key="2">
    <source>
        <dbReference type="ARBA" id="ARBA00022490"/>
    </source>
</evidence>
<dbReference type="AlphaFoldDB" id="A0A372MHE7"/>
<evidence type="ECO:0000256" key="1">
    <source>
        <dbReference type="ARBA" id="ARBA00009518"/>
    </source>
</evidence>
<dbReference type="NCBIfam" id="TIGR00228">
    <property type="entry name" value="ruvC"/>
    <property type="match status" value="1"/>
</dbReference>
<name>A0A372MHE7_9SPIR</name>
<keyword evidence="3 13" id="KW-0540">Nuclease</keyword>
<evidence type="ECO:0000256" key="9">
    <source>
        <dbReference type="ARBA" id="ARBA00023125"/>
    </source>
</evidence>
<evidence type="ECO:0000256" key="8">
    <source>
        <dbReference type="ARBA" id="ARBA00022842"/>
    </source>
</evidence>
<dbReference type="EMBL" id="QUWK01000008">
    <property type="protein sequence ID" value="RFU94600.1"/>
    <property type="molecule type" value="Genomic_DNA"/>
</dbReference>
<dbReference type="InterPro" id="IPR036397">
    <property type="entry name" value="RNaseH_sf"/>
</dbReference>
<keyword evidence="4 13" id="KW-0479">Metal-binding</keyword>
<dbReference type="PANTHER" id="PTHR30194">
    <property type="entry name" value="CROSSOVER JUNCTION ENDODEOXYRIBONUCLEASE RUVC"/>
    <property type="match status" value="1"/>
</dbReference>
<evidence type="ECO:0000256" key="11">
    <source>
        <dbReference type="ARBA" id="ARBA00023204"/>
    </source>
</evidence>
<organism evidence="15 16">
    <name type="scientific">Sphaerochaeta halotolerans</name>
    <dbReference type="NCBI Taxonomy" id="2293840"/>
    <lineage>
        <taxon>Bacteria</taxon>
        <taxon>Pseudomonadati</taxon>
        <taxon>Spirochaetota</taxon>
        <taxon>Spirochaetia</taxon>
        <taxon>Spirochaetales</taxon>
        <taxon>Sphaerochaetaceae</taxon>
        <taxon>Sphaerochaeta</taxon>
    </lineage>
</organism>
<keyword evidence="11 13" id="KW-0234">DNA repair</keyword>
<evidence type="ECO:0000256" key="7">
    <source>
        <dbReference type="ARBA" id="ARBA00022801"/>
    </source>
</evidence>
<protein>
    <recommendedName>
        <fullName evidence="13 14">Crossover junction endodeoxyribonuclease RuvC</fullName>
        <ecNumber evidence="13 14">3.1.21.10</ecNumber>
    </recommendedName>
    <alternativeName>
        <fullName evidence="13">Holliday junction nuclease RuvC</fullName>
    </alternativeName>
    <alternativeName>
        <fullName evidence="13">Holliday junction resolvase RuvC</fullName>
    </alternativeName>
</protein>
<keyword evidence="16" id="KW-1185">Reference proteome</keyword>
<evidence type="ECO:0000256" key="10">
    <source>
        <dbReference type="ARBA" id="ARBA00023172"/>
    </source>
</evidence>
<dbReference type="GO" id="GO:0005737">
    <property type="term" value="C:cytoplasm"/>
    <property type="evidence" value="ECO:0007669"/>
    <property type="project" value="UniProtKB-SubCell"/>
</dbReference>
<keyword evidence="7 13" id="KW-0378">Hydrolase</keyword>
<gene>
    <name evidence="13 15" type="primary">ruvC</name>
    <name evidence="15" type="ORF">DYP60_08790</name>
</gene>
<evidence type="ECO:0000313" key="15">
    <source>
        <dbReference type="EMBL" id="RFU94600.1"/>
    </source>
</evidence>
<dbReference type="FunFam" id="3.30.420.10:FF:000002">
    <property type="entry name" value="Crossover junction endodeoxyribonuclease RuvC"/>
    <property type="match status" value="1"/>
</dbReference>
<feature type="active site" evidence="13">
    <location>
        <position position="67"/>
    </location>
</feature>
<dbReference type="RefSeq" id="WP_117330634.1">
    <property type="nucleotide sequence ID" value="NZ_QUWK01000008.1"/>
</dbReference>
<evidence type="ECO:0000256" key="5">
    <source>
        <dbReference type="ARBA" id="ARBA00022759"/>
    </source>
</evidence>
<feature type="active site" evidence="13">
    <location>
        <position position="140"/>
    </location>
</feature>
<dbReference type="Gene3D" id="3.30.420.10">
    <property type="entry name" value="Ribonuclease H-like superfamily/Ribonuclease H"/>
    <property type="match status" value="1"/>
</dbReference>
<dbReference type="GO" id="GO:0006310">
    <property type="term" value="P:DNA recombination"/>
    <property type="evidence" value="ECO:0007669"/>
    <property type="project" value="UniProtKB-UniRule"/>
</dbReference>
<dbReference type="OrthoDB" id="9805499at2"/>
<feature type="active site" evidence="13">
    <location>
        <position position="7"/>
    </location>
</feature>
<feature type="binding site" evidence="13">
    <location>
        <position position="67"/>
    </location>
    <ligand>
        <name>Mg(2+)</name>
        <dbReference type="ChEBI" id="CHEBI:18420"/>
        <label>2</label>
    </ligand>
</feature>
<evidence type="ECO:0000256" key="4">
    <source>
        <dbReference type="ARBA" id="ARBA00022723"/>
    </source>
</evidence>
<dbReference type="PRINTS" id="PR00696">
    <property type="entry name" value="RSOLVASERUVC"/>
</dbReference>
<keyword evidence="10 13" id="KW-0233">DNA recombination</keyword>
<feature type="binding site" evidence="13">
    <location>
        <position position="7"/>
    </location>
    <ligand>
        <name>Mg(2+)</name>
        <dbReference type="ChEBI" id="CHEBI:18420"/>
        <label>1</label>
    </ligand>
</feature>
<dbReference type="SUPFAM" id="SSF53098">
    <property type="entry name" value="Ribonuclease H-like"/>
    <property type="match status" value="1"/>
</dbReference>
<comment type="subcellular location">
    <subcellularLocation>
        <location evidence="13">Cytoplasm</location>
    </subcellularLocation>
</comment>
<comment type="cofactor">
    <cofactor evidence="13">
        <name>Mg(2+)</name>
        <dbReference type="ChEBI" id="CHEBI:18420"/>
    </cofactor>
    <text evidence="13">Binds 2 Mg(2+) ion per subunit.</text>
</comment>
<dbReference type="GO" id="GO:0000287">
    <property type="term" value="F:magnesium ion binding"/>
    <property type="evidence" value="ECO:0007669"/>
    <property type="project" value="UniProtKB-UniRule"/>
</dbReference>
<reference evidence="16" key="1">
    <citation type="submission" date="2018-08" db="EMBL/GenBank/DDBJ databases">
        <authorList>
            <person name="Grouzdev D.S."/>
            <person name="Krutkina M.S."/>
        </authorList>
    </citation>
    <scope>NUCLEOTIDE SEQUENCE [LARGE SCALE GENOMIC DNA]</scope>
    <source>
        <strain evidence="16">4-11</strain>
    </source>
</reference>
<evidence type="ECO:0000256" key="3">
    <source>
        <dbReference type="ARBA" id="ARBA00022722"/>
    </source>
</evidence>
<keyword evidence="2 13" id="KW-0963">Cytoplasm</keyword>
<dbReference type="PANTHER" id="PTHR30194:SF3">
    <property type="entry name" value="CROSSOVER JUNCTION ENDODEOXYRIBONUCLEASE RUVC"/>
    <property type="match status" value="1"/>
</dbReference>
<dbReference type="HAMAP" id="MF_00034">
    <property type="entry name" value="RuvC"/>
    <property type="match status" value="1"/>
</dbReference>
<evidence type="ECO:0000256" key="12">
    <source>
        <dbReference type="ARBA" id="ARBA00029354"/>
    </source>
</evidence>